<reference evidence="2 3" key="1">
    <citation type="journal article" date="2014" name="Int. J. Syst. Evol. Microbiol.">
        <title>Phaeodactylibacter xiamenensis gen. nov., sp. nov., a member of the family Saprospiraceae isolated from the marine alga Phaeodactylum tricornutum.</title>
        <authorList>
            <person name="Chen Z.Jr."/>
            <person name="Lei X."/>
            <person name="Lai Q."/>
            <person name="Li Y."/>
            <person name="Zhang B."/>
            <person name="Zhang J."/>
            <person name="Zhang H."/>
            <person name="Yang L."/>
            <person name="Zheng W."/>
            <person name="Tian Y."/>
            <person name="Yu Z."/>
            <person name="Xu H.Jr."/>
            <person name="Zheng T."/>
        </authorList>
    </citation>
    <scope>NUCLEOTIDE SEQUENCE [LARGE SCALE GENOMIC DNA]</scope>
    <source>
        <strain evidence="2 3">KD52</strain>
    </source>
</reference>
<evidence type="ECO:0000313" key="3">
    <source>
        <dbReference type="Proteomes" id="UP000029736"/>
    </source>
</evidence>
<feature type="transmembrane region" description="Helical" evidence="1">
    <location>
        <begin position="213"/>
        <end position="236"/>
    </location>
</feature>
<keyword evidence="1" id="KW-0472">Membrane</keyword>
<sequence>MSASTTCTICQTKLQGDYCSSCGQRYLGRRVNAWDVIGGWLSGLLLPERSLLGTFRQLLVNPRYIVNNYWSGFRGYYLSPSQLVVYMLFVFGLHLALVNQEILGITVNVSGVSDSLKSFLSPQLFLFLLMIPMLGLSTAAVYYRHKHSFPEHFTAAIYLFALWAILFTLLYDMLYLLLGMELGSLPFWFFGAVFLWSARVFSPEGSAWYRVLLNSVLSILMLALIFAILLGIAYLLDPEGAIEQG</sequence>
<feature type="transmembrane region" description="Helical" evidence="1">
    <location>
        <begin position="83"/>
        <end position="103"/>
    </location>
</feature>
<feature type="transmembrane region" description="Helical" evidence="1">
    <location>
        <begin position="184"/>
        <end position="201"/>
    </location>
</feature>
<dbReference type="RefSeq" id="WP_044215542.1">
    <property type="nucleotide sequence ID" value="NZ_JBKAGJ010000014.1"/>
</dbReference>
<proteinExistence type="predicted"/>
<evidence type="ECO:0008006" key="4">
    <source>
        <dbReference type="Google" id="ProtNLM"/>
    </source>
</evidence>
<dbReference type="STRING" id="1524460.IX84_00200"/>
<gene>
    <name evidence="2" type="ORF">IX84_00200</name>
</gene>
<accession>A0A098SCB8</accession>
<evidence type="ECO:0000256" key="1">
    <source>
        <dbReference type="SAM" id="Phobius"/>
    </source>
</evidence>
<dbReference type="Proteomes" id="UP000029736">
    <property type="component" value="Unassembled WGS sequence"/>
</dbReference>
<keyword evidence="1" id="KW-1133">Transmembrane helix</keyword>
<dbReference type="AlphaFoldDB" id="A0A098SCB8"/>
<name>A0A098SCB8_9BACT</name>
<keyword evidence="3" id="KW-1185">Reference proteome</keyword>
<protein>
    <recommendedName>
        <fullName evidence="4">DUF3667 domain-containing protein</fullName>
    </recommendedName>
</protein>
<evidence type="ECO:0000313" key="2">
    <source>
        <dbReference type="EMBL" id="KGE89785.1"/>
    </source>
</evidence>
<comment type="caution">
    <text evidence="2">The sequence shown here is derived from an EMBL/GenBank/DDBJ whole genome shotgun (WGS) entry which is preliminary data.</text>
</comment>
<organism evidence="2 3">
    <name type="scientific">Phaeodactylibacter xiamenensis</name>
    <dbReference type="NCBI Taxonomy" id="1524460"/>
    <lineage>
        <taxon>Bacteria</taxon>
        <taxon>Pseudomonadati</taxon>
        <taxon>Bacteroidota</taxon>
        <taxon>Saprospiria</taxon>
        <taxon>Saprospirales</taxon>
        <taxon>Haliscomenobacteraceae</taxon>
        <taxon>Phaeodactylibacter</taxon>
    </lineage>
</organism>
<dbReference type="EMBL" id="JPOS01000002">
    <property type="protein sequence ID" value="KGE89785.1"/>
    <property type="molecule type" value="Genomic_DNA"/>
</dbReference>
<feature type="transmembrane region" description="Helical" evidence="1">
    <location>
        <begin position="155"/>
        <end position="178"/>
    </location>
</feature>
<keyword evidence="1" id="KW-0812">Transmembrane</keyword>
<dbReference type="OrthoDB" id="7446256at2"/>
<feature type="transmembrane region" description="Helical" evidence="1">
    <location>
        <begin position="123"/>
        <end position="143"/>
    </location>
</feature>